<dbReference type="InParanoid" id="A5DZR9"/>
<organism evidence="2 3">
    <name type="scientific">Lodderomyces elongisporus (strain ATCC 11503 / CBS 2605 / JCM 1781 / NBRC 1676 / NRRL YB-4239)</name>
    <name type="common">Yeast</name>
    <name type="synonym">Saccharomyces elongisporus</name>
    <dbReference type="NCBI Taxonomy" id="379508"/>
    <lineage>
        <taxon>Eukaryota</taxon>
        <taxon>Fungi</taxon>
        <taxon>Dikarya</taxon>
        <taxon>Ascomycota</taxon>
        <taxon>Saccharomycotina</taxon>
        <taxon>Pichiomycetes</taxon>
        <taxon>Debaryomycetaceae</taxon>
        <taxon>Candida/Lodderomyces clade</taxon>
        <taxon>Lodderomyces</taxon>
    </lineage>
</organism>
<gene>
    <name evidence="2" type="ORF">LELG_02856</name>
</gene>
<feature type="compositionally biased region" description="Low complexity" evidence="1">
    <location>
        <begin position="241"/>
        <end position="253"/>
    </location>
</feature>
<feature type="compositionally biased region" description="Basic residues" evidence="1">
    <location>
        <begin position="173"/>
        <end position="183"/>
    </location>
</feature>
<feature type="compositionally biased region" description="Polar residues" evidence="1">
    <location>
        <begin position="155"/>
        <end position="172"/>
    </location>
</feature>
<evidence type="ECO:0000256" key="1">
    <source>
        <dbReference type="SAM" id="MobiDB-lite"/>
    </source>
</evidence>
<keyword evidence="3" id="KW-1185">Reference proteome</keyword>
<sequence length="266" mass="30465">MSFSNPYHNHQHTNATTNDAKTLSSLVLSNNEIGTSNNIDKDLYQDHRLQDKQEETEEAETETEAGKDQDTFLSRIFGLNSIYNQLQDNYQYYDPEFDSSYQQKMRREMTIGGSGVNDDDDDDDDDEQEEREEQEEQDHLRYKGDDFYLDPDEQLYSNNSIAMSNINPTTHQSGRHQQKKTNNHIHNQNHSINNSNSLLDSESDSDLSSSSDSYVRPAPNKARYSNNKSPPPTSETFINSTTTTTTTKRTTTTEYQVSNPTSKSKN</sequence>
<protein>
    <submittedName>
        <fullName evidence="2">Uncharacterized protein</fullName>
    </submittedName>
</protein>
<feature type="compositionally biased region" description="Acidic residues" evidence="1">
    <location>
        <begin position="117"/>
        <end position="136"/>
    </location>
</feature>
<feature type="compositionally biased region" description="Polar residues" evidence="1">
    <location>
        <begin position="254"/>
        <end position="266"/>
    </location>
</feature>
<dbReference type="VEuPathDB" id="FungiDB:LELG_02856"/>
<evidence type="ECO:0000313" key="3">
    <source>
        <dbReference type="Proteomes" id="UP000001996"/>
    </source>
</evidence>
<dbReference type="Proteomes" id="UP000001996">
    <property type="component" value="Unassembled WGS sequence"/>
</dbReference>
<evidence type="ECO:0000313" key="2">
    <source>
        <dbReference type="EMBL" id="EDK44677.1"/>
    </source>
</evidence>
<accession>A5DZR9</accession>
<proteinExistence type="predicted"/>
<feature type="compositionally biased region" description="Polar residues" evidence="1">
    <location>
        <begin position="223"/>
        <end position="240"/>
    </location>
</feature>
<name>A5DZR9_LODEL</name>
<feature type="compositionally biased region" description="Low complexity" evidence="1">
    <location>
        <begin position="184"/>
        <end position="213"/>
    </location>
</feature>
<dbReference type="HOGENOM" id="CLU_1046108_0_0_1"/>
<dbReference type="AlphaFoldDB" id="A5DZR9"/>
<dbReference type="EMBL" id="CH981526">
    <property type="protein sequence ID" value="EDK44677.1"/>
    <property type="molecule type" value="Genomic_DNA"/>
</dbReference>
<feature type="region of interest" description="Disordered" evidence="1">
    <location>
        <begin position="111"/>
        <end position="266"/>
    </location>
</feature>
<feature type="compositionally biased region" description="Basic and acidic residues" evidence="1">
    <location>
        <begin position="137"/>
        <end position="146"/>
    </location>
</feature>
<reference evidence="2 3" key="1">
    <citation type="journal article" date="2009" name="Nature">
        <title>Evolution of pathogenicity and sexual reproduction in eight Candida genomes.</title>
        <authorList>
            <person name="Butler G."/>
            <person name="Rasmussen M.D."/>
            <person name="Lin M.F."/>
            <person name="Santos M.A."/>
            <person name="Sakthikumar S."/>
            <person name="Munro C.A."/>
            <person name="Rheinbay E."/>
            <person name="Grabherr M."/>
            <person name="Forche A."/>
            <person name="Reedy J.L."/>
            <person name="Agrafioti I."/>
            <person name="Arnaud M.B."/>
            <person name="Bates S."/>
            <person name="Brown A.J."/>
            <person name="Brunke S."/>
            <person name="Costanzo M.C."/>
            <person name="Fitzpatrick D.A."/>
            <person name="de Groot P.W."/>
            <person name="Harris D."/>
            <person name="Hoyer L.L."/>
            <person name="Hube B."/>
            <person name="Klis F.M."/>
            <person name="Kodira C."/>
            <person name="Lennard N."/>
            <person name="Logue M.E."/>
            <person name="Martin R."/>
            <person name="Neiman A.M."/>
            <person name="Nikolaou E."/>
            <person name="Quail M.A."/>
            <person name="Quinn J."/>
            <person name="Santos M.C."/>
            <person name="Schmitzberger F.F."/>
            <person name="Sherlock G."/>
            <person name="Shah P."/>
            <person name="Silverstein K.A."/>
            <person name="Skrzypek M.S."/>
            <person name="Soll D."/>
            <person name="Staggs R."/>
            <person name="Stansfield I."/>
            <person name="Stumpf M.P."/>
            <person name="Sudbery P.E."/>
            <person name="Srikantha T."/>
            <person name="Zeng Q."/>
            <person name="Berman J."/>
            <person name="Berriman M."/>
            <person name="Heitman J."/>
            <person name="Gow N.A."/>
            <person name="Lorenz M.C."/>
            <person name="Birren B.W."/>
            <person name="Kellis M."/>
            <person name="Cuomo C.A."/>
        </authorList>
    </citation>
    <scope>NUCLEOTIDE SEQUENCE [LARGE SCALE GENOMIC DNA]</scope>
    <source>
        <strain evidence="3">ATCC 11503 / BCRC 21390 / CBS 2605 / JCM 1781 / NBRC 1676 / NRRL YB-4239</strain>
    </source>
</reference>